<keyword evidence="1" id="KW-0862">Zinc</keyword>
<comment type="caution">
    <text evidence="4">The sequence shown here is derived from an EMBL/GenBank/DDBJ whole genome shotgun (WGS) entry which is preliminary data.</text>
</comment>
<keyword evidence="5" id="KW-1185">Reference proteome</keyword>
<protein>
    <recommendedName>
        <fullName evidence="3">RING-type domain-containing protein</fullName>
    </recommendedName>
</protein>
<dbReference type="Gene3D" id="3.30.40.10">
    <property type="entry name" value="Zinc/RING finger domain, C3HC4 (zinc finger)"/>
    <property type="match status" value="1"/>
</dbReference>
<dbReference type="Proteomes" id="UP001603857">
    <property type="component" value="Unassembled WGS sequence"/>
</dbReference>
<dbReference type="PANTHER" id="PTHR31150:SF6">
    <property type="entry name" value="ZINC ION BINDING PROTEIN"/>
    <property type="match status" value="1"/>
</dbReference>
<evidence type="ECO:0000313" key="4">
    <source>
        <dbReference type="EMBL" id="KAL2338435.1"/>
    </source>
</evidence>
<keyword evidence="1" id="KW-0479">Metal-binding</keyword>
<dbReference type="EMBL" id="JBGMDY010000004">
    <property type="protein sequence ID" value="KAL2338435.1"/>
    <property type="molecule type" value="Genomic_DNA"/>
</dbReference>
<proteinExistence type="predicted"/>
<sequence>MELLSNELSHSDEHRGALHLSPVLDSTDRSLKQLNNHPTMGNNRQSLGRSIFLKRSRHCYGHQYSRRNSANHANASFSRGKEYKEKVCSKPERIRSSSLVMDAISVDKREMICGICEKLLNKKINFMGSSMSCCELSVVAVLVCGHVYHTNCLEKKTKFEELRDPSCPVCANLLLQDLDNN</sequence>
<evidence type="ECO:0000256" key="1">
    <source>
        <dbReference type="PROSITE-ProRule" id="PRU00175"/>
    </source>
</evidence>
<evidence type="ECO:0000256" key="2">
    <source>
        <dbReference type="SAM" id="MobiDB-lite"/>
    </source>
</evidence>
<feature type="region of interest" description="Disordered" evidence="2">
    <location>
        <begin position="1"/>
        <end position="24"/>
    </location>
</feature>
<accession>A0ABD1MTT5</accession>
<name>A0ABD1MTT5_9FABA</name>
<dbReference type="PANTHER" id="PTHR31150">
    <property type="entry name" value="EXPRESSED PROTEIN"/>
    <property type="match status" value="1"/>
</dbReference>
<dbReference type="SUPFAM" id="SSF57850">
    <property type="entry name" value="RING/U-box"/>
    <property type="match status" value="1"/>
</dbReference>
<keyword evidence="1" id="KW-0863">Zinc-finger</keyword>
<dbReference type="SMART" id="SM00184">
    <property type="entry name" value="RING"/>
    <property type="match status" value="1"/>
</dbReference>
<evidence type="ECO:0000313" key="5">
    <source>
        <dbReference type="Proteomes" id="UP001603857"/>
    </source>
</evidence>
<dbReference type="InterPro" id="IPR013083">
    <property type="entry name" value="Znf_RING/FYVE/PHD"/>
</dbReference>
<dbReference type="GO" id="GO:0008270">
    <property type="term" value="F:zinc ion binding"/>
    <property type="evidence" value="ECO:0007669"/>
    <property type="project" value="UniProtKB-KW"/>
</dbReference>
<gene>
    <name evidence="4" type="ORF">Fmac_012881</name>
</gene>
<feature type="domain" description="RING-type" evidence="3">
    <location>
        <begin position="113"/>
        <end position="170"/>
    </location>
</feature>
<dbReference type="AlphaFoldDB" id="A0ABD1MTT5"/>
<evidence type="ECO:0000259" key="3">
    <source>
        <dbReference type="PROSITE" id="PS50089"/>
    </source>
</evidence>
<reference evidence="4 5" key="1">
    <citation type="submission" date="2024-08" db="EMBL/GenBank/DDBJ databases">
        <title>Insights into the chromosomal genome structure of Flemingia macrophylla.</title>
        <authorList>
            <person name="Ding Y."/>
            <person name="Zhao Y."/>
            <person name="Bi W."/>
            <person name="Wu M."/>
            <person name="Zhao G."/>
            <person name="Gong Y."/>
            <person name="Li W."/>
            <person name="Zhang P."/>
        </authorList>
    </citation>
    <scope>NUCLEOTIDE SEQUENCE [LARGE SCALE GENOMIC DNA]</scope>
    <source>
        <strain evidence="4">DYQJB</strain>
        <tissue evidence="4">Leaf</tissue>
    </source>
</reference>
<dbReference type="PROSITE" id="PS50089">
    <property type="entry name" value="ZF_RING_2"/>
    <property type="match status" value="1"/>
</dbReference>
<dbReference type="InterPro" id="IPR001841">
    <property type="entry name" value="Znf_RING"/>
</dbReference>
<organism evidence="4 5">
    <name type="scientific">Flemingia macrophylla</name>
    <dbReference type="NCBI Taxonomy" id="520843"/>
    <lineage>
        <taxon>Eukaryota</taxon>
        <taxon>Viridiplantae</taxon>
        <taxon>Streptophyta</taxon>
        <taxon>Embryophyta</taxon>
        <taxon>Tracheophyta</taxon>
        <taxon>Spermatophyta</taxon>
        <taxon>Magnoliopsida</taxon>
        <taxon>eudicotyledons</taxon>
        <taxon>Gunneridae</taxon>
        <taxon>Pentapetalae</taxon>
        <taxon>rosids</taxon>
        <taxon>fabids</taxon>
        <taxon>Fabales</taxon>
        <taxon>Fabaceae</taxon>
        <taxon>Papilionoideae</taxon>
        <taxon>50 kb inversion clade</taxon>
        <taxon>NPAAA clade</taxon>
        <taxon>indigoferoid/millettioid clade</taxon>
        <taxon>Phaseoleae</taxon>
        <taxon>Flemingia</taxon>
    </lineage>
</organism>